<feature type="signal peptide" evidence="3">
    <location>
        <begin position="1"/>
        <end position="25"/>
    </location>
</feature>
<evidence type="ECO:0000256" key="3">
    <source>
        <dbReference type="SAM" id="SignalP"/>
    </source>
</evidence>
<name>A0A809R455_9PROT</name>
<dbReference type="Gene3D" id="2.60.40.2480">
    <property type="entry name" value="Periplasmic metal-binding protein Tp34-type"/>
    <property type="match status" value="1"/>
</dbReference>
<dbReference type="Proteomes" id="UP000662914">
    <property type="component" value="Chromosome"/>
</dbReference>
<evidence type="ECO:0000313" key="5">
    <source>
        <dbReference type="Proteomes" id="UP000662914"/>
    </source>
</evidence>
<dbReference type="KEGG" id="ddz:DSYM_21970"/>
<evidence type="ECO:0000256" key="2">
    <source>
        <dbReference type="ARBA" id="ARBA00022729"/>
    </source>
</evidence>
<dbReference type="InterPro" id="IPR038482">
    <property type="entry name" value="Tp34-type_sf"/>
</dbReference>
<evidence type="ECO:0000256" key="1">
    <source>
        <dbReference type="ARBA" id="ARBA00010013"/>
    </source>
</evidence>
<feature type="chain" id="PRO_5035321221" description="Iron transporter" evidence="3">
    <location>
        <begin position="26"/>
        <end position="186"/>
    </location>
</feature>
<protein>
    <recommendedName>
        <fullName evidence="6">Iron transporter</fullName>
    </recommendedName>
</protein>
<gene>
    <name evidence="4" type="ORF">DSYM_21970</name>
</gene>
<comment type="similarity">
    <text evidence="1">Belongs to the UPF0423 family.</text>
</comment>
<sequence>MKLLPSLAACLALGGGLLLSAAAHALEYPIGTPHNVAGMEVAAVYLQPIDMEPEGHMRKAAETDIHLEADIHALSNNPNGFPEGFWVPHLLVRYELVKQGANEVIKGDMMPMVASDGPHYGDNVKLKGPGKYKLKFIVYPPNAKENPAGSHFGRHTDRATGVRPWFKPVEVEWEFTFAGIGKKGGY</sequence>
<dbReference type="AlphaFoldDB" id="A0A809R455"/>
<dbReference type="EMBL" id="AP021857">
    <property type="protein sequence ID" value="BBO21498.1"/>
    <property type="molecule type" value="Genomic_DNA"/>
</dbReference>
<dbReference type="PIRSF" id="PIRSF017018">
    <property type="entry name" value="Tp34"/>
    <property type="match status" value="1"/>
</dbReference>
<organism evidence="4 5">
    <name type="scientific">Candidatus Desulfobacillus denitrificans</name>
    <dbReference type="NCBI Taxonomy" id="2608985"/>
    <lineage>
        <taxon>Bacteria</taxon>
        <taxon>Pseudomonadati</taxon>
        <taxon>Pseudomonadota</taxon>
        <taxon>Betaproteobacteria</taxon>
        <taxon>Candidatus Desulfobacillus</taxon>
    </lineage>
</organism>
<proteinExistence type="inferred from homology"/>
<reference evidence="4" key="1">
    <citation type="journal article" name="DNA Res.">
        <title>The physiological potential of anammox bacteria as revealed by their core genome structure.</title>
        <authorList>
            <person name="Okubo T."/>
            <person name="Toyoda A."/>
            <person name="Fukuhara K."/>
            <person name="Uchiyama I."/>
            <person name="Harigaya Y."/>
            <person name="Kuroiwa M."/>
            <person name="Suzuki T."/>
            <person name="Murakami Y."/>
            <person name="Suwa Y."/>
            <person name="Takami H."/>
        </authorList>
    </citation>
    <scope>NUCLEOTIDE SEQUENCE</scope>
    <source>
        <strain evidence="4">317325-3</strain>
    </source>
</reference>
<evidence type="ECO:0000313" key="4">
    <source>
        <dbReference type="EMBL" id="BBO21498.1"/>
    </source>
</evidence>
<evidence type="ECO:0008006" key="6">
    <source>
        <dbReference type="Google" id="ProtNLM"/>
    </source>
</evidence>
<accession>A0A809R455</accession>
<keyword evidence="2 3" id="KW-0732">Signal</keyword>
<dbReference type="Pfam" id="PF10634">
    <property type="entry name" value="Iron_transport"/>
    <property type="match status" value="1"/>
</dbReference>
<dbReference type="InterPro" id="IPR018470">
    <property type="entry name" value="Metal-bd_Tp34-typ"/>
</dbReference>